<dbReference type="EC" id="6.3.4.13" evidence="4 14"/>
<dbReference type="GO" id="GO:0046872">
    <property type="term" value="F:metal ion binding"/>
    <property type="evidence" value="ECO:0007669"/>
    <property type="project" value="UniProtKB-KW"/>
</dbReference>
<dbReference type="UniPathway" id="UPA00074">
    <property type="reaction ID" value="UER00125"/>
</dbReference>
<dbReference type="Pfam" id="PF01071">
    <property type="entry name" value="GARS_A"/>
    <property type="match status" value="1"/>
</dbReference>
<reference evidence="17 18" key="1">
    <citation type="journal article" date="2016" name="Nat. Commun.">
        <title>Thousands of microbial genomes shed light on interconnected biogeochemical processes in an aquifer system.</title>
        <authorList>
            <person name="Anantharaman K."/>
            <person name="Brown C.T."/>
            <person name="Hug L.A."/>
            <person name="Sharon I."/>
            <person name="Castelle C.J."/>
            <person name="Probst A.J."/>
            <person name="Thomas B.C."/>
            <person name="Singh A."/>
            <person name="Wilkins M.J."/>
            <person name="Karaoz U."/>
            <person name="Brodie E.L."/>
            <person name="Williams K.H."/>
            <person name="Hubbard S.S."/>
            <person name="Banfield J.F."/>
        </authorList>
    </citation>
    <scope>NUCLEOTIDE SEQUENCE [LARGE SCALE GENOMIC DNA]</scope>
</reference>
<dbReference type="InterPro" id="IPR020559">
    <property type="entry name" value="PRibGlycinamide_synth_CS"/>
</dbReference>
<evidence type="ECO:0000256" key="10">
    <source>
        <dbReference type="ARBA" id="ARBA00023211"/>
    </source>
</evidence>
<dbReference type="GO" id="GO:0004637">
    <property type="term" value="F:phosphoribosylamine-glycine ligase activity"/>
    <property type="evidence" value="ECO:0007669"/>
    <property type="project" value="UniProtKB-UniRule"/>
</dbReference>
<evidence type="ECO:0000256" key="6">
    <source>
        <dbReference type="ARBA" id="ARBA00022723"/>
    </source>
</evidence>
<evidence type="ECO:0000256" key="8">
    <source>
        <dbReference type="ARBA" id="ARBA00022755"/>
    </source>
</evidence>
<proteinExistence type="inferred from homology"/>
<dbReference type="InterPro" id="IPR011054">
    <property type="entry name" value="Rudment_hybrid_motif"/>
</dbReference>
<evidence type="ECO:0000256" key="14">
    <source>
        <dbReference type="HAMAP-Rule" id="MF_00138"/>
    </source>
</evidence>
<evidence type="ECO:0000256" key="13">
    <source>
        <dbReference type="ARBA" id="ARBA00042864"/>
    </source>
</evidence>
<dbReference type="InterPro" id="IPR011761">
    <property type="entry name" value="ATP-grasp"/>
</dbReference>
<evidence type="ECO:0000256" key="1">
    <source>
        <dbReference type="ARBA" id="ARBA00001936"/>
    </source>
</evidence>
<evidence type="ECO:0000313" key="18">
    <source>
        <dbReference type="Proteomes" id="UP000176609"/>
    </source>
</evidence>
<dbReference type="Pfam" id="PF02843">
    <property type="entry name" value="GARS_C"/>
    <property type="match status" value="1"/>
</dbReference>
<keyword evidence="5 14" id="KW-0436">Ligase</keyword>
<dbReference type="Gene3D" id="3.30.470.20">
    <property type="entry name" value="ATP-grasp fold, B domain"/>
    <property type="match status" value="1"/>
</dbReference>
<comment type="similarity">
    <text evidence="11 14">Belongs to the GARS family.</text>
</comment>
<keyword evidence="6" id="KW-0479">Metal-binding</keyword>
<dbReference type="FunFam" id="3.30.470.20:FF:000018">
    <property type="entry name" value="Trifunctional purine biosynthetic protein adenosine-3"/>
    <property type="match status" value="1"/>
</dbReference>
<evidence type="ECO:0000256" key="5">
    <source>
        <dbReference type="ARBA" id="ARBA00022598"/>
    </source>
</evidence>
<dbReference type="HAMAP" id="MF_00138">
    <property type="entry name" value="GARS"/>
    <property type="match status" value="1"/>
</dbReference>
<evidence type="ECO:0000256" key="3">
    <source>
        <dbReference type="ARBA" id="ARBA00005174"/>
    </source>
</evidence>
<dbReference type="SUPFAM" id="SSF56059">
    <property type="entry name" value="Glutathione synthetase ATP-binding domain-like"/>
    <property type="match status" value="1"/>
</dbReference>
<dbReference type="GO" id="GO:0009113">
    <property type="term" value="P:purine nucleobase biosynthetic process"/>
    <property type="evidence" value="ECO:0007669"/>
    <property type="project" value="InterPro"/>
</dbReference>
<evidence type="ECO:0000256" key="9">
    <source>
        <dbReference type="ARBA" id="ARBA00022840"/>
    </source>
</evidence>
<comment type="cofactor">
    <cofactor evidence="2">
        <name>Mg(2+)</name>
        <dbReference type="ChEBI" id="CHEBI:18420"/>
    </cofactor>
</comment>
<dbReference type="SUPFAM" id="SSF51246">
    <property type="entry name" value="Rudiment single hybrid motif"/>
    <property type="match status" value="1"/>
</dbReference>
<sequence length="438" mass="48502">MKVLVIGSGGREHALVWKIAQSKKVKKIFCAPGNPGMILGSDLKKSQGLTPVIENIPIQVRELDKLLQFAKKEKIDLTVVGQENPLISGIADLFVRHNLPVIGPTRKAARIEGSKVFAKKLMEKYGIPTAKFEVFDDYNKAIRYAKKLKYPQVVKADGQCLGKGVAVCDNYTQAEIFLKKLLKEKTFGAAGEKVIIEECLQGQEISYMVATDGYNFVSLLPSQDHKRVFDNDCGPNTGGMGAYAPVPFVNKELIKVIEDTIVRPTLKAMRKEGNLYEGILYPGLILTKEGPKVLEYNCRFGDPETQPLMRLLKTDIIDIFEAIINKSLKNLKVEWHKGFAVCVVLTAKGYPGEYEKGKEICRLKQFGESDKVRVFQAGTERIEGKTVGSGGRILGVTASGVSLKEAIHNTYESIGENGIHFSGMHYRKDIGMKGLMND</sequence>
<dbReference type="EMBL" id="MFJR01000007">
    <property type="protein sequence ID" value="OGG26832.1"/>
    <property type="molecule type" value="Genomic_DNA"/>
</dbReference>
<keyword evidence="7 15" id="KW-0547">Nucleotide-binding</keyword>
<dbReference type="PROSITE" id="PS00184">
    <property type="entry name" value="GARS"/>
    <property type="match status" value="1"/>
</dbReference>
<feature type="domain" description="ATP-grasp" evidence="16">
    <location>
        <begin position="119"/>
        <end position="325"/>
    </location>
</feature>
<dbReference type="InterPro" id="IPR037123">
    <property type="entry name" value="PRibGlycinamide_synth_C_sf"/>
</dbReference>
<evidence type="ECO:0000256" key="2">
    <source>
        <dbReference type="ARBA" id="ARBA00001946"/>
    </source>
</evidence>
<keyword evidence="9 15" id="KW-0067">ATP-binding</keyword>
<dbReference type="SMART" id="SM01209">
    <property type="entry name" value="GARS_A"/>
    <property type="match status" value="1"/>
</dbReference>
<dbReference type="Gene3D" id="3.30.1490.20">
    <property type="entry name" value="ATP-grasp fold, A domain"/>
    <property type="match status" value="1"/>
</dbReference>
<dbReference type="InterPro" id="IPR016185">
    <property type="entry name" value="PreATP-grasp_dom_sf"/>
</dbReference>
<dbReference type="SMART" id="SM01210">
    <property type="entry name" value="GARS_C"/>
    <property type="match status" value="1"/>
</dbReference>
<evidence type="ECO:0000256" key="7">
    <source>
        <dbReference type="ARBA" id="ARBA00022741"/>
    </source>
</evidence>
<accession>A0A1F6AQP9</accession>
<evidence type="ECO:0000313" key="17">
    <source>
        <dbReference type="EMBL" id="OGG26832.1"/>
    </source>
</evidence>
<dbReference type="PANTHER" id="PTHR43472">
    <property type="entry name" value="PHOSPHORIBOSYLAMINE--GLYCINE LIGASE"/>
    <property type="match status" value="1"/>
</dbReference>
<dbReference type="AlphaFoldDB" id="A0A1F6AQP9"/>
<protein>
    <recommendedName>
        <fullName evidence="4 14">Phosphoribosylamine--glycine ligase</fullName>
        <ecNumber evidence="4 14">6.3.4.13</ecNumber>
    </recommendedName>
    <alternativeName>
        <fullName evidence="14">GARS</fullName>
    </alternativeName>
    <alternativeName>
        <fullName evidence="12 14">Glycinamide ribonucleotide synthetase</fullName>
    </alternativeName>
    <alternativeName>
        <fullName evidence="13 14">Phosphoribosylglycinamide synthetase</fullName>
    </alternativeName>
</protein>
<keyword evidence="10" id="KW-0464">Manganese</keyword>
<dbReference type="SUPFAM" id="SSF52440">
    <property type="entry name" value="PreATP-grasp domain"/>
    <property type="match status" value="1"/>
</dbReference>
<evidence type="ECO:0000256" key="11">
    <source>
        <dbReference type="ARBA" id="ARBA00038345"/>
    </source>
</evidence>
<dbReference type="Gene3D" id="3.40.50.20">
    <property type="match status" value="1"/>
</dbReference>
<evidence type="ECO:0000256" key="4">
    <source>
        <dbReference type="ARBA" id="ARBA00013255"/>
    </source>
</evidence>
<dbReference type="Proteomes" id="UP000176609">
    <property type="component" value="Unassembled WGS sequence"/>
</dbReference>
<name>A0A1F6AQP9_9BACT</name>
<evidence type="ECO:0000259" key="16">
    <source>
        <dbReference type="PROSITE" id="PS50975"/>
    </source>
</evidence>
<organism evidence="17 18">
    <name type="scientific">Candidatus Gottesmanbacteria bacterium RIFCSPLOWO2_01_FULL_39_12b</name>
    <dbReference type="NCBI Taxonomy" id="1798388"/>
    <lineage>
        <taxon>Bacteria</taxon>
        <taxon>Candidatus Gottesmaniibacteriota</taxon>
    </lineage>
</organism>
<comment type="cofactor">
    <cofactor evidence="1">
        <name>Mn(2+)</name>
        <dbReference type="ChEBI" id="CHEBI:29035"/>
    </cofactor>
</comment>
<dbReference type="GO" id="GO:0005524">
    <property type="term" value="F:ATP binding"/>
    <property type="evidence" value="ECO:0007669"/>
    <property type="project" value="UniProtKB-UniRule"/>
</dbReference>
<dbReference type="NCBIfam" id="TIGR00877">
    <property type="entry name" value="purD"/>
    <property type="match status" value="1"/>
</dbReference>
<dbReference type="InterPro" id="IPR020560">
    <property type="entry name" value="PRibGlycinamide_synth_C-dom"/>
</dbReference>
<evidence type="ECO:0000256" key="15">
    <source>
        <dbReference type="PROSITE-ProRule" id="PRU00409"/>
    </source>
</evidence>
<dbReference type="InterPro" id="IPR000115">
    <property type="entry name" value="PRibGlycinamide_synth"/>
</dbReference>
<dbReference type="PROSITE" id="PS50975">
    <property type="entry name" value="ATP_GRASP"/>
    <property type="match status" value="1"/>
</dbReference>
<comment type="catalytic activity">
    <reaction evidence="14">
        <text>5-phospho-beta-D-ribosylamine + glycine + ATP = N(1)-(5-phospho-beta-D-ribosyl)glycinamide + ADP + phosphate + H(+)</text>
        <dbReference type="Rhea" id="RHEA:17453"/>
        <dbReference type="ChEBI" id="CHEBI:15378"/>
        <dbReference type="ChEBI" id="CHEBI:30616"/>
        <dbReference type="ChEBI" id="CHEBI:43474"/>
        <dbReference type="ChEBI" id="CHEBI:57305"/>
        <dbReference type="ChEBI" id="CHEBI:58681"/>
        <dbReference type="ChEBI" id="CHEBI:143788"/>
        <dbReference type="ChEBI" id="CHEBI:456216"/>
        <dbReference type="EC" id="6.3.4.13"/>
    </reaction>
</comment>
<gene>
    <name evidence="14" type="primary">purD</name>
    <name evidence="17" type="ORF">A2960_01550</name>
</gene>
<dbReference type="InterPro" id="IPR013815">
    <property type="entry name" value="ATP_grasp_subdomain_1"/>
</dbReference>
<evidence type="ECO:0000256" key="12">
    <source>
        <dbReference type="ARBA" id="ARBA00042242"/>
    </source>
</evidence>
<dbReference type="PANTHER" id="PTHR43472:SF1">
    <property type="entry name" value="PHOSPHORIBOSYLAMINE--GLYCINE LIGASE, CHLOROPLASTIC"/>
    <property type="match status" value="1"/>
</dbReference>
<dbReference type="GO" id="GO:0006189">
    <property type="term" value="P:'de novo' IMP biosynthetic process"/>
    <property type="evidence" value="ECO:0007669"/>
    <property type="project" value="UniProtKB-UniRule"/>
</dbReference>
<dbReference type="InterPro" id="IPR020561">
    <property type="entry name" value="PRibGlycinamid_synth_ATP-grasp"/>
</dbReference>
<dbReference type="Gene3D" id="3.90.600.10">
    <property type="entry name" value="Phosphoribosylglycinamide synthetase, C-terminal domain"/>
    <property type="match status" value="1"/>
</dbReference>
<comment type="caution">
    <text evidence="17">The sequence shown here is derived from an EMBL/GenBank/DDBJ whole genome shotgun (WGS) entry which is preliminary data.</text>
</comment>
<dbReference type="Pfam" id="PF02844">
    <property type="entry name" value="GARS_N"/>
    <property type="match status" value="1"/>
</dbReference>
<comment type="pathway">
    <text evidence="3 14">Purine metabolism; IMP biosynthesis via de novo pathway; N(1)-(5-phospho-D-ribosyl)glycinamide from 5-phospho-alpha-D-ribose 1-diphosphate: step 2/2.</text>
</comment>
<keyword evidence="8 14" id="KW-0658">Purine biosynthesis</keyword>
<dbReference type="InterPro" id="IPR020562">
    <property type="entry name" value="PRibGlycinamide_synth_N"/>
</dbReference>